<keyword evidence="2" id="KW-0472">Membrane</keyword>
<gene>
    <name evidence="3" type="primary">puhE</name>
    <name evidence="3" type="ORF">R0137_14500</name>
</gene>
<dbReference type="Proteomes" id="UP001626549">
    <property type="component" value="Chromosome"/>
</dbReference>
<dbReference type="InterPro" id="IPR017496">
    <property type="entry name" value="Photo_alph_chp2"/>
</dbReference>
<feature type="transmembrane region" description="Helical" evidence="2">
    <location>
        <begin position="37"/>
        <end position="53"/>
    </location>
</feature>
<feature type="transmembrane region" description="Helical" evidence="2">
    <location>
        <begin position="59"/>
        <end position="77"/>
    </location>
</feature>
<name>A0ABZ0IAQ9_9GAMM</name>
<organism evidence="3 4">
    <name type="scientific">Congregibacter brevis</name>
    <dbReference type="NCBI Taxonomy" id="3081201"/>
    <lineage>
        <taxon>Bacteria</taxon>
        <taxon>Pseudomonadati</taxon>
        <taxon>Pseudomonadota</taxon>
        <taxon>Gammaproteobacteria</taxon>
        <taxon>Cellvibrionales</taxon>
        <taxon>Halieaceae</taxon>
        <taxon>Congregibacter</taxon>
    </lineage>
</organism>
<sequence length="275" mass="30366">MIDYLLALATVTLAWWISTGLVLLLNRLGLQWQRGSMLAVTVLVILSLIYLPGRSEDRSAAGALLGFGQGLVIWAWLEMTYLMGVITGPRKTACPSQASTLQRFWLGLQTSLYHEISVITMVAVVVVVAGDGPNQVAAATCVSLWLMRWSAKLNLFLGVRNYNSDWFPDHLKYLDSYTRRASMNWLFPVSVTIGTAVAALLLVQAMATVDPFLRSANLLVSALLSLAVLEHWFLMYPFGESVLWRWALAAPADATSSQDVTDTGNVRRLQVPKHP</sequence>
<evidence type="ECO:0000313" key="4">
    <source>
        <dbReference type="Proteomes" id="UP001626549"/>
    </source>
</evidence>
<feature type="transmembrane region" description="Helical" evidence="2">
    <location>
        <begin position="218"/>
        <end position="238"/>
    </location>
</feature>
<dbReference type="EMBL" id="CP136865">
    <property type="protein sequence ID" value="WOJ96446.1"/>
    <property type="molecule type" value="Genomic_DNA"/>
</dbReference>
<feature type="region of interest" description="Disordered" evidence="1">
    <location>
        <begin position="256"/>
        <end position="275"/>
    </location>
</feature>
<keyword evidence="2" id="KW-0812">Transmembrane</keyword>
<evidence type="ECO:0000256" key="1">
    <source>
        <dbReference type="SAM" id="MobiDB-lite"/>
    </source>
</evidence>
<dbReference type="RefSeq" id="WP_407327125.1">
    <property type="nucleotide sequence ID" value="NZ_CP136865.1"/>
</dbReference>
<proteinExistence type="predicted"/>
<evidence type="ECO:0000313" key="3">
    <source>
        <dbReference type="EMBL" id="WOJ96446.1"/>
    </source>
</evidence>
<dbReference type="NCBIfam" id="TIGR03055">
    <property type="entry name" value="photo_alph_chp2"/>
    <property type="match status" value="1"/>
</dbReference>
<feature type="transmembrane region" description="Helical" evidence="2">
    <location>
        <begin position="6"/>
        <end position="25"/>
    </location>
</feature>
<evidence type="ECO:0000256" key="2">
    <source>
        <dbReference type="SAM" id="Phobius"/>
    </source>
</evidence>
<keyword evidence="4" id="KW-1185">Reference proteome</keyword>
<protein>
    <submittedName>
        <fullName evidence="3">Photosynthetic complex assembly protein PuhE</fullName>
    </submittedName>
</protein>
<feature type="transmembrane region" description="Helical" evidence="2">
    <location>
        <begin position="185"/>
        <end position="206"/>
    </location>
</feature>
<feature type="transmembrane region" description="Helical" evidence="2">
    <location>
        <begin position="112"/>
        <end position="130"/>
    </location>
</feature>
<keyword evidence="2" id="KW-1133">Transmembrane helix</keyword>
<reference evidence="3 4" key="1">
    <citation type="submission" date="2023-10" db="EMBL/GenBank/DDBJ databases">
        <title>Two novel species belonging to the OM43/NOR5 clade.</title>
        <authorList>
            <person name="Park M."/>
        </authorList>
    </citation>
    <scope>NUCLEOTIDE SEQUENCE [LARGE SCALE GENOMIC DNA]</scope>
    <source>
        <strain evidence="3 4">IMCC45268</strain>
    </source>
</reference>
<dbReference type="Pfam" id="PF12291">
    <property type="entry name" value="DUF3623"/>
    <property type="match status" value="1"/>
</dbReference>
<accession>A0ABZ0IAQ9</accession>